<dbReference type="EMBL" id="JACDTZ010000001">
    <property type="protein sequence ID" value="MBA5244587.1"/>
    <property type="molecule type" value="Genomic_DNA"/>
</dbReference>
<proteinExistence type="predicted"/>
<organism evidence="6 7">
    <name type="scientific">Corynebacterium haemomassiliense</name>
    <dbReference type="NCBI Taxonomy" id="2754726"/>
    <lineage>
        <taxon>Bacteria</taxon>
        <taxon>Bacillati</taxon>
        <taxon>Actinomycetota</taxon>
        <taxon>Actinomycetes</taxon>
        <taxon>Mycobacteriales</taxon>
        <taxon>Corynebacteriaceae</taxon>
        <taxon>Corynebacterium</taxon>
    </lineage>
</organism>
<evidence type="ECO:0000259" key="5">
    <source>
        <dbReference type="PROSITE" id="PS50893"/>
    </source>
</evidence>
<evidence type="ECO:0000313" key="6">
    <source>
        <dbReference type="EMBL" id="MBA5244587.1"/>
    </source>
</evidence>
<dbReference type="SMART" id="SM00382">
    <property type="entry name" value="AAA"/>
    <property type="match status" value="2"/>
</dbReference>
<dbReference type="PANTHER" id="PTHR19211:SF6">
    <property type="entry name" value="BLL7188 PROTEIN"/>
    <property type="match status" value="1"/>
</dbReference>
<protein>
    <submittedName>
        <fullName evidence="6">ABC-F family ATP-binding cassette domain-containing protein</fullName>
    </submittedName>
</protein>
<evidence type="ECO:0000256" key="1">
    <source>
        <dbReference type="ARBA" id="ARBA00022737"/>
    </source>
</evidence>
<keyword evidence="1" id="KW-0677">Repeat</keyword>
<evidence type="ECO:0000256" key="4">
    <source>
        <dbReference type="SAM" id="MobiDB-lite"/>
    </source>
</evidence>
<accession>A0A7W2EBK2</accession>
<dbReference type="InterPro" id="IPR050611">
    <property type="entry name" value="ABCF"/>
</dbReference>
<gene>
    <name evidence="6" type="ORF">H0193_07155</name>
</gene>
<keyword evidence="2" id="KW-0547">Nucleotide-binding</keyword>
<reference evidence="6 7" key="1">
    <citation type="submission" date="2020-07" db="EMBL/GenBank/DDBJ databases">
        <title>Draft genome and description of Corynebacterium haemomassiliense strain Marseile-Q3615 sp. nov.</title>
        <authorList>
            <person name="Boxberger M."/>
            <person name="La Scola B."/>
        </authorList>
    </citation>
    <scope>NUCLEOTIDE SEQUENCE [LARGE SCALE GENOMIC DNA]</scope>
    <source>
        <strain evidence="6 7">Marseille-Q3615</strain>
    </source>
</reference>
<keyword evidence="7" id="KW-1185">Reference proteome</keyword>
<keyword evidence="3 6" id="KW-0067">ATP-binding</keyword>
<dbReference type="PROSITE" id="PS50893">
    <property type="entry name" value="ABC_TRANSPORTER_2"/>
    <property type="match status" value="1"/>
</dbReference>
<feature type="compositionally biased region" description="Basic and acidic residues" evidence="4">
    <location>
        <begin position="281"/>
        <end position="296"/>
    </location>
</feature>
<feature type="region of interest" description="Disordered" evidence="4">
    <location>
        <begin position="259"/>
        <end position="297"/>
    </location>
</feature>
<dbReference type="Gene3D" id="3.40.50.300">
    <property type="entry name" value="P-loop containing nucleotide triphosphate hydrolases"/>
    <property type="match status" value="2"/>
</dbReference>
<dbReference type="SUPFAM" id="SSF52540">
    <property type="entry name" value="P-loop containing nucleoside triphosphate hydrolases"/>
    <property type="match status" value="2"/>
</dbReference>
<evidence type="ECO:0000256" key="3">
    <source>
        <dbReference type="ARBA" id="ARBA00022840"/>
    </source>
</evidence>
<dbReference type="GO" id="GO:0016887">
    <property type="term" value="F:ATP hydrolysis activity"/>
    <property type="evidence" value="ECO:0007669"/>
    <property type="project" value="InterPro"/>
</dbReference>
<dbReference type="InterPro" id="IPR003593">
    <property type="entry name" value="AAA+_ATPase"/>
</dbReference>
<dbReference type="InterPro" id="IPR027417">
    <property type="entry name" value="P-loop_NTPase"/>
</dbReference>
<dbReference type="InterPro" id="IPR003439">
    <property type="entry name" value="ABC_transporter-like_ATP-bd"/>
</dbReference>
<dbReference type="PANTHER" id="PTHR19211">
    <property type="entry name" value="ATP-BINDING TRANSPORT PROTEIN-RELATED"/>
    <property type="match status" value="1"/>
</dbReference>
<evidence type="ECO:0000313" key="7">
    <source>
        <dbReference type="Proteomes" id="UP000523682"/>
    </source>
</evidence>
<name>A0A7W2EBK2_9CORY</name>
<dbReference type="GO" id="GO:0005524">
    <property type="term" value="F:ATP binding"/>
    <property type="evidence" value="ECO:0007669"/>
    <property type="project" value="UniProtKB-KW"/>
</dbReference>
<evidence type="ECO:0000256" key="2">
    <source>
        <dbReference type="ARBA" id="ARBA00022741"/>
    </source>
</evidence>
<dbReference type="AlphaFoldDB" id="A0A7W2EBK2"/>
<sequence length="509" mass="55165">MPISLNNISLEWPNGTTCFEGLNAVFDSRLTGLIGDNGSGKSSLIKIILGQLEPTSGSVERPTNIAYLPQDLTLRADDTVADVFGATEILNAIASVEAGEFDPQLFETIGDRWDIAAEITATLSAHGLDLPLDRTLNTLSGGETVRVALAALFSGAPDFVVLDEPTNNLDHHAKEQLIRVLEAASVPVLVASHDRDLLQSATEIAELHDGRLRMFSGNFSAYKETLAQEQESAIRGVRDAKANHRKQVKEREAMQTRIDRDARRGKKFAASKRKPGMAMGLDKDRSEKTAARRGSDHAGAVEGALAAYNKAQEKVRDDQAVFIDLPGTELPNGTRVLDIPGLTVVGPERVRITGPNGSGKTTLLNSIASGQAGYVIDDVGYLRQRITLNPELTVLELVTQTNLEAEPQYIRDQLAQLLFQNDTVHAPVGTLSGGERFRVELARILLSHPAPKLLLLDEPTNNIDISTVDWLVSALDSYAGAIVLVSHDEDFCARIGLTREVTIETLQCS</sequence>
<feature type="domain" description="ABC transporter" evidence="5">
    <location>
        <begin position="3"/>
        <end position="234"/>
    </location>
</feature>
<comment type="caution">
    <text evidence="6">The sequence shown here is derived from an EMBL/GenBank/DDBJ whole genome shotgun (WGS) entry which is preliminary data.</text>
</comment>
<dbReference type="Proteomes" id="UP000523682">
    <property type="component" value="Unassembled WGS sequence"/>
</dbReference>
<feature type="compositionally biased region" description="Basic residues" evidence="4">
    <location>
        <begin position="263"/>
        <end position="275"/>
    </location>
</feature>
<dbReference type="RefSeq" id="WP_181889193.1">
    <property type="nucleotide sequence ID" value="NZ_JACDTZ010000001.1"/>
</dbReference>
<dbReference type="CDD" id="cd03221">
    <property type="entry name" value="ABCF_EF-3"/>
    <property type="match status" value="1"/>
</dbReference>
<dbReference type="Pfam" id="PF00005">
    <property type="entry name" value="ABC_tran"/>
    <property type="match status" value="2"/>
</dbReference>